<evidence type="ECO:0000313" key="2">
    <source>
        <dbReference type="EMBL" id="SHE43760.1"/>
    </source>
</evidence>
<dbReference type="EMBL" id="CP014223">
    <property type="protein sequence ID" value="AMJ40376.1"/>
    <property type="molecule type" value="Genomic_DNA"/>
</dbReference>
<reference evidence="1 3" key="1">
    <citation type="journal article" date="2016" name="Genome Announc.">
        <title>Complete Genome Sequence of the Amino Acid-Fermenting Clostridium propionicum X2 (DSM 1682).</title>
        <authorList>
            <person name="Poehlein A."/>
            <person name="Schlien K."/>
            <person name="Chowdhury N.P."/>
            <person name="Gottschalk G."/>
            <person name="Buckel W."/>
            <person name="Daniel R."/>
        </authorList>
    </citation>
    <scope>NUCLEOTIDE SEQUENCE [LARGE SCALE GENOMIC DNA]</scope>
    <source>
        <strain evidence="1 3">X2</strain>
    </source>
</reference>
<dbReference type="Proteomes" id="UP000184204">
    <property type="component" value="Unassembled WGS sequence"/>
</dbReference>
<dbReference type="Proteomes" id="UP000068026">
    <property type="component" value="Chromosome"/>
</dbReference>
<dbReference type="EMBL" id="FQUA01000002">
    <property type="protein sequence ID" value="SHE43760.1"/>
    <property type="molecule type" value="Genomic_DNA"/>
</dbReference>
<sequence length="114" mass="13092">MAYASYEYYTQEFFGRLIPSIEEFDRLAERASEYLDSITMRNAKSFRDSGNELKRACCAIAEIIVSEESCQGKNSESVGAWSVSYTSKKDLNIQKYNIAKQYLLHTGLLYQGMR</sequence>
<accession>A0A110A719</accession>
<protein>
    <submittedName>
        <fullName evidence="2">Uncharacterized protein</fullName>
    </submittedName>
</protein>
<proteinExistence type="predicted"/>
<dbReference type="RefSeq" id="WP_066048008.1">
    <property type="nucleotide sequence ID" value="NZ_CP014223.1"/>
</dbReference>
<organism evidence="2 4">
    <name type="scientific">Anaerotignum propionicum DSM 1682</name>
    <dbReference type="NCBI Taxonomy" id="991789"/>
    <lineage>
        <taxon>Bacteria</taxon>
        <taxon>Bacillati</taxon>
        <taxon>Bacillota</taxon>
        <taxon>Clostridia</taxon>
        <taxon>Lachnospirales</taxon>
        <taxon>Anaerotignaceae</taxon>
        <taxon>Anaerotignum</taxon>
    </lineage>
</organism>
<evidence type="ECO:0000313" key="3">
    <source>
        <dbReference type="Proteomes" id="UP000068026"/>
    </source>
</evidence>
<reference evidence="3" key="2">
    <citation type="submission" date="2016-01" db="EMBL/GenBank/DDBJ databases">
        <authorList>
            <person name="Poehlein A."/>
            <person name="Schlien K."/>
            <person name="Gottschalk G."/>
            <person name="Buckel W."/>
            <person name="Daniel R."/>
        </authorList>
    </citation>
    <scope>NUCLEOTIDE SEQUENCE [LARGE SCALE GENOMIC DNA]</scope>
    <source>
        <strain evidence="3">X2</strain>
    </source>
</reference>
<dbReference type="AlphaFoldDB" id="A0A110A719"/>
<reference evidence="2" key="3">
    <citation type="submission" date="2016-11" db="EMBL/GenBank/DDBJ databases">
        <authorList>
            <person name="Varghese N."/>
            <person name="Submissions S."/>
        </authorList>
    </citation>
    <scope>NUCLEOTIDE SEQUENCE</scope>
    <source>
        <strain evidence="2">DSM 1682</strain>
    </source>
</reference>
<name>A0A110A719_ANAPI</name>
<keyword evidence="3" id="KW-1185">Reference proteome</keyword>
<evidence type="ECO:0000313" key="1">
    <source>
        <dbReference type="EMBL" id="AMJ40376.1"/>
    </source>
</evidence>
<evidence type="ECO:0000313" key="4">
    <source>
        <dbReference type="Proteomes" id="UP000184204"/>
    </source>
</evidence>
<reference evidence="4" key="4">
    <citation type="submission" date="2016-11" db="EMBL/GenBank/DDBJ databases">
        <authorList>
            <person name="Jaros S."/>
            <person name="Januszkiewicz K."/>
            <person name="Wedrychowicz H."/>
        </authorList>
    </citation>
    <scope>NUCLEOTIDE SEQUENCE [LARGE SCALE GENOMIC DNA]</scope>
    <source>
        <strain evidence="4">DSM 1682</strain>
    </source>
</reference>
<dbReference type="KEGG" id="cpro:CPRO_07750"/>
<dbReference type="OrthoDB" id="1828983at2"/>
<gene>
    <name evidence="1" type="ORF">CPRO_07750</name>
    <name evidence="2" type="ORF">SAMN02745151_00705</name>
</gene>